<keyword evidence="2" id="KW-1185">Reference proteome</keyword>
<gene>
    <name evidence="1" type="ORF">LEP48_01285</name>
</gene>
<protein>
    <submittedName>
        <fullName evidence="1">Uncharacterized protein</fullName>
    </submittedName>
</protein>
<dbReference type="InterPro" id="IPR057369">
    <property type="entry name" value="VG15"/>
</dbReference>
<reference evidence="1 2" key="1">
    <citation type="submission" date="2021-09" db="EMBL/GenBank/DDBJ databases">
        <title>Isoptericola luteus sp. nov., a novel bacterium isolated from Harbin, the capital city of Heilongjiang province.</title>
        <authorList>
            <person name="Li J."/>
        </authorList>
    </citation>
    <scope>NUCLEOTIDE SEQUENCE [LARGE SCALE GENOMIC DNA]</scope>
    <source>
        <strain evidence="1 2">NEAU-Y5</strain>
    </source>
</reference>
<accession>A0ABS7ZA99</accession>
<dbReference type="Pfam" id="PF25310">
    <property type="entry name" value="VG15"/>
    <property type="match status" value="1"/>
</dbReference>
<proteinExistence type="predicted"/>
<evidence type="ECO:0000313" key="1">
    <source>
        <dbReference type="EMBL" id="MCA5891983.1"/>
    </source>
</evidence>
<evidence type="ECO:0000313" key="2">
    <source>
        <dbReference type="Proteomes" id="UP001319870"/>
    </source>
</evidence>
<name>A0ABS7ZA99_9MICO</name>
<sequence length="218" mass="22954">MSRARFLADVVEVVLVGYGDNAADALRAYDLARKAAGLGPLPADFARVATADPGAILAAVDETVTRRLASEATSSLTTAQAVLAAASARAATLAAYGATDTVTTAVRRDPRAVGWERFDDVGTTCHRCLVLIARGPVYDVLSGSFARHPGCTCGARAVFRDRGPSPEAREAYGLYLAVDRQEFVYPDGHRFGGQPLSLRSVLAAERAGTLDAYRPPTA</sequence>
<organism evidence="1 2">
    <name type="scientific">Isoptericola luteus</name>
    <dbReference type="NCBI Taxonomy" id="2879484"/>
    <lineage>
        <taxon>Bacteria</taxon>
        <taxon>Bacillati</taxon>
        <taxon>Actinomycetota</taxon>
        <taxon>Actinomycetes</taxon>
        <taxon>Micrococcales</taxon>
        <taxon>Promicromonosporaceae</taxon>
        <taxon>Isoptericola</taxon>
    </lineage>
</organism>
<comment type="caution">
    <text evidence="1">The sequence shown here is derived from an EMBL/GenBank/DDBJ whole genome shotgun (WGS) entry which is preliminary data.</text>
</comment>
<dbReference type="Proteomes" id="UP001319870">
    <property type="component" value="Unassembled WGS sequence"/>
</dbReference>
<dbReference type="EMBL" id="JAIXCQ010000001">
    <property type="protein sequence ID" value="MCA5891983.1"/>
    <property type="molecule type" value="Genomic_DNA"/>
</dbReference>